<protein>
    <submittedName>
        <fullName evidence="1">DUF2384 domain-containing protein</fullName>
    </submittedName>
</protein>
<keyword evidence="2" id="KW-1185">Reference proteome</keyword>
<reference evidence="1 2" key="1">
    <citation type="submission" date="2017-08" db="EMBL/GenBank/DDBJ databases">
        <title>Halomonas alkalisoli sp. nov., isolated from saline alkaline soil.</title>
        <authorList>
            <person name="Wang D."/>
            <person name="Zhang G."/>
        </authorList>
    </citation>
    <scope>NUCLEOTIDE SEQUENCE [LARGE SCALE GENOMIC DNA]</scope>
    <source>
        <strain evidence="1 2">WRN001</strain>
    </source>
</reference>
<gene>
    <name evidence="1" type="ORF">CK498_16190</name>
</gene>
<dbReference type="RefSeq" id="WP_095621897.1">
    <property type="nucleotide sequence ID" value="NZ_NSKB01000006.1"/>
</dbReference>
<accession>A0A2A2EPS9</accession>
<sequence>MTAEVLRDPDPAKYHAPESFERFVADLKVSARASGEPIIDPRLFSSALGMDIQTLAVRAHVHRSTIARAQGAEKLQTFLRDAIRVLGAAADINGNLPDALFWFRNEPIPTFDYQTPEQLVSDGRASDLLRYILSLRAGVLG</sequence>
<dbReference type="Proteomes" id="UP000217771">
    <property type="component" value="Unassembled WGS sequence"/>
</dbReference>
<organism evidence="1 2">
    <name type="scientific">Halomonas salipaludis</name>
    <dbReference type="NCBI Taxonomy" id="2032625"/>
    <lineage>
        <taxon>Bacteria</taxon>
        <taxon>Pseudomonadati</taxon>
        <taxon>Pseudomonadota</taxon>
        <taxon>Gammaproteobacteria</taxon>
        <taxon>Oceanospirillales</taxon>
        <taxon>Halomonadaceae</taxon>
        <taxon>Halomonas</taxon>
    </lineage>
</organism>
<evidence type="ECO:0000313" key="2">
    <source>
        <dbReference type="Proteomes" id="UP000217771"/>
    </source>
</evidence>
<evidence type="ECO:0000313" key="1">
    <source>
        <dbReference type="EMBL" id="PAU75471.1"/>
    </source>
</evidence>
<proteinExistence type="predicted"/>
<dbReference type="OrthoDB" id="8755366at2"/>
<comment type="caution">
    <text evidence="1">The sequence shown here is derived from an EMBL/GenBank/DDBJ whole genome shotgun (WGS) entry which is preliminary data.</text>
</comment>
<name>A0A2A2EPS9_9GAMM</name>
<dbReference type="EMBL" id="NSKB01000006">
    <property type="protein sequence ID" value="PAU75471.1"/>
    <property type="molecule type" value="Genomic_DNA"/>
</dbReference>
<dbReference type="AlphaFoldDB" id="A0A2A2EPS9"/>